<feature type="compositionally biased region" description="Pro residues" evidence="1">
    <location>
        <begin position="73"/>
        <end position="83"/>
    </location>
</feature>
<gene>
    <name evidence="2" type="ORF">B0T21DRAFT_408199</name>
</gene>
<keyword evidence="3" id="KW-1185">Reference proteome</keyword>
<sequence>MAPKRANDDSEASADRAKKPRQGFRVGPDNLPDGAWKRKVTKIKKDLITKAKIKKQYSKIKAAHTSTSEGPTPTIPELPPSPTHHPTTSDQTPAASESDSKQKSSEAEEPPASPSPELHPSRLHLLTTDEAPNPNASAPDFPPLPKRNNGDRSRNKKRKPDYFEKELSKAAELKAKQEARQAEFARRQKEKEDRIRQRERWRRQMDKAKRPDKKTGKVKVGRESRILLEKVERLVGGGGK</sequence>
<reference evidence="2" key="1">
    <citation type="submission" date="2023-06" db="EMBL/GenBank/DDBJ databases">
        <title>Genome-scale phylogeny and comparative genomics of the fungal order Sordariales.</title>
        <authorList>
            <consortium name="Lawrence Berkeley National Laboratory"/>
            <person name="Hensen N."/>
            <person name="Bonometti L."/>
            <person name="Westerberg I."/>
            <person name="Brannstrom I.O."/>
            <person name="Guillou S."/>
            <person name="Cros-Aarteil S."/>
            <person name="Calhoun S."/>
            <person name="Haridas S."/>
            <person name="Kuo A."/>
            <person name="Mondo S."/>
            <person name="Pangilinan J."/>
            <person name="Riley R."/>
            <person name="Labutti K."/>
            <person name="Andreopoulos B."/>
            <person name="Lipzen A."/>
            <person name="Chen C."/>
            <person name="Yanf M."/>
            <person name="Daum C."/>
            <person name="Ng V."/>
            <person name="Clum A."/>
            <person name="Steindorff A."/>
            <person name="Ohm R."/>
            <person name="Martin F."/>
            <person name="Silar P."/>
            <person name="Natvig D."/>
            <person name="Lalanne C."/>
            <person name="Gautier V."/>
            <person name="Ament-Velasquez S.L."/>
            <person name="Kruys A."/>
            <person name="Hutchinson M.I."/>
            <person name="Powell A.J."/>
            <person name="Barry K."/>
            <person name="Miller A.N."/>
            <person name="Grigoriev I.V."/>
            <person name="Debuchy R."/>
            <person name="Gladieux P."/>
            <person name="Thoren M.H."/>
            <person name="Johannesson H."/>
        </authorList>
    </citation>
    <scope>NUCLEOTIDE SEQUENCE</scope>
    <source>
        <strain evidence="2">CBS 540.89</strain>
    </source>
</reference>
<dbReference type="EMBL" id="JAUKTV010000002">
    <property type="protein sequence ID" value="KAK0745153.1"/>
    <property type="molecule type" value="Genomic_DNA"/>
</dbReference>
<protein>
    <recommendedName>
        <fullName evidence="4">rRNA-processing protein FYV7</fullName>
    </recommendedName>
</protein>
<feature type="region of interest" description="Disordered" evidence="1">
    <location>
        <begin position="175"/>
        <end position="221"/>
    </location>
</feature>
<name>A0AA40K418_9PEZI</name>
<feature type="compositionally biased region" description="Basic residues" evidence="1">
    <location>
        <begin position="51"/>
        <end position="62"/>
    </location>
</feature>
<proteinExistence type="predicted"/>
<feature type="compositionally biased region" description="Basic and acidic residues" evidence="1">
    <location>
        <begin position="1"/>
        <end position="17"/>
    </location>
</feature>
<accession>A0AA40K418</accession>
<evidence type="ECO:0000256" key="1">
    <source>
        <dbReference type="SAM" id="MobiDB-lite"/>
    </source>
</evidence>
<evidence type="ECO:0000313" key="2">
    <source>
        <dbReference type="EMBL" id="KAK0745153.1"/>
    </source>
</evidence>
<evidence type="ECO:0008006" key="4">
    <source>
        <dbReference type="Google" id="ProtNLM"/>
    </source>
</evidence>
<dbReference type="Proteomes" id="UP001172159">
    <property type="component" value="Unassembled WGS sequence"/>
</dbReference>
<comment type="caution">
    <text evidence="2">The sequence shown here is derived from an EMBL/GenBank/DDBJ whole genome shotgun (WGS) entry which is preliminary data.</text>
</comment>
<dbReference type="AlphaFoldDB" id="A0AA40K418"/>
<organism evidence="2 3">
    <name type="scientific">Apiosordaria backusii</name>
    <dbReference type="NCBI Taxonomy" id="314023"/>
    <lineage>
        <taxon>Eukaryota</taxon>
        <taxon>Fungi</taxon>
        <taxon>Dikarya</taxon>
        <taxon>Ascomycota</taxon>
        <taxon>Pezizomycotina</taxon>
        <taxon>Sordariomycetes</taxon>
        <taxon>Sordariomycetidae</taxon>
        <taxon>Sordariales</taxon>
        <taxon>Lasiosphaeriaceae</taxon>
        <taxon>Apiosordaria</taxon>
    </lineage>
</organism>
<evidence type="ECO:0000313" key="3">
    <source>
        <dbReference type="Proteomes" id="UP001172159"/>
    </source>
</evidence>
<feature type="region of interest" description="Disordered" evidence="1">
    <location>
        <begin position="1"/>
        <end position="163"/>
    </location>
</feature>
<dbReference type="PANTHER" id="PTHR41805:SF1">
    <property type="entry name" value="RRNA-PROCESSING PROTEIN FYV7"/>
    <property type="match status" value="1"/>
</dbReference>
<dbReference type="PANTHER" id="PTHR41805">
    <property type="entry name" value="EXPRESSED PROTEIN"/>
    <property type="match status" value="1"/>
</dbReference>